<reference evidence="1" key="2">
    <citation type="journal article" date="2020" name="mSystems">
        <title>Genome- and Community-Level Interaction Insights into Carbon Utilization and Element Cycling Functions of Hydrothermarchaeota in Hydrothermal Sediment.</title>
        <authorList>
            <person name="Zhou Z."/>
            <person name="Liu Y."/>
            <person name="Xu W."/>
            <person name="Pan J."/>
            <person name="Luo Z.H."/>
            <person name="Li M."/>
        </authorList>
    </citation>
    <scope>NUCLEOTIDE SEQUENCE [LARGE SCALE GENOMIC DNA]</scope>
    <source>
        <strain evidence="1">SpSt-186</strain>
    </source>
</reference>
<comment type="caution">
    <text evidence="2">The sequence shown here is derived from an EMBL/GenBank/DDBJ whole genome shotgun (WGS) entry which is preliminary data.</text>
</comment>
<gene>
    <name evidence="2" type="ORF">EG19_04510</name>
    <name evidence="1" type="ORF">ENP06_00690</name>
</gene>
<dbReference type="RefSeq" id="WP_053335062.1">
    <property type="nucleotide sequence ID" value="NZ_JMFG01000020.1"/>
</dbReference>
<name>A0A062XY99_9BACT</name>
<dbReference type="AlphaFoldDB" id="A0A062XY99"/>
<sequence>MVLALVPLLALAAGAPVRVELPRQLVLEPLSAVELAGSSAVPWEGHGAPPLWPVSRRVPGAFRLFLPPGVAVDSLRVEVQAEGLQPGRKEGQAIPVQVNLLPLRLVQETPEGAVWEGDLLVFLDPARAEAGEFQGSLTVTVTPR</sequence>
<dbReference type="STRING" id="1312852.EG19_04510"/>
<accession>A0A062XY99</accession>
<proteinExistence type="predicted"/>
<keyword evidence="3" id="KW-1185">Reference proteome</keyword>
<dbReference type="EMBL" id="JMFG01000020">
    <property type="protein sequence ID" value="KDA53475.1"/>
    <property type="molecule type" value="Genomic_DNA"/>
</dbReference>
<evidence type="ECO:0000313" key="1">
    <source>
        <dbReference type="EMBL" id="HEQ87912.1"/>
    </source>
</evidence>
<dbReference type="EMBL" id="DSHW01000053">
    <property type="protein sequence ID" value="HEQ87912.1"/>
    <property type="molecule type" value="Genomic_DNA"/>
</dbReference>
<evidence type="ECO:0000313" key="3">
    <source>
        <dbReference type="Proteomes" id="UP000027284"/>
    </source>
</evidence>
<dbReference type="Proteomes" id="UP000027284">
    <property type="component" value="Unassembled WGS sequence"/>
</dbReference>
<reference evidence="2 3" key="1">
    <citation type="submission" date="2014-04" db="EMBL/GenBank/DDBJ databases">
        <title>The Genome Sequence of Thermoanaerobaculum aquaticum MP-01, The First Cultivated Group 23 Acidobacterium.</title>
        <authorList>
            <person name="Stamps B.W."/>
            <person name="Losey N.A."/>
            <person name="Lawson P.A."/>
            <person name="Stevenson B.S."/>
        </authorList>
    </citation>
    <scope>NUCLEOTIDE SEQUENCE [LARGE SCALE GENOMIC DNA]</scope>
    <source>
        <strain evidence="2 3">MP-01</strain>
    </source>
</reference>
<protein>
    <submittedName>
        <fullName evidence="2">Uncharacterized protein</fullName>
    </submittedName>
</protein>
<evidence type="ECO:0000313" key="2">
    <source>
        <dbReference type="EMBL" id="KDA53475.1"/>
    </source>
</evidence>
<organism evidence="2 3">
    <name type="scientific">Thermoanaerobaculum aquaticum</name>
    <dbReference type="NCBI Taxonomy" id="1312852"/>
    <lineage>
        <taxon>Bacteria</taxon>
        <taxon>Pseudomonadati</taxon>
        <taxon>Acidobacteriota</taxon>
        <taxon>Thermoanaerobaculia</taxon>
        <taxon>Thermoanaerobaculales</taxon>
        <taxon>Thermoanaerobaculaceae</taxon>
        <taxon>Thermoanaerobaculum</taxon>
    </lineage>
</organism>